<evidence type="ECO:0000313" key="10">
    <source>
        <dbReference type="Proteomes" id="UP001301350"/>
    </source>
</evidence>
<dbReference type="InterPro" id="IPR001048">
    <property type="entry name" value="Asp/Glu/Uridylate_kinase"/>
</dbReference>
<dbReference type="NCBIfam" id="TIGR01890">
    <property type="entry name" value="N-Ac-Glu-synth"/>
    <property type="match status" value="1"/>
</dbReference>
<dbReference type="PANTHER" id="PTHR30602:SF12">
    <property type="entry name" value="AMINO-ACID ACETYLTRANSFERASE NAGS1, CHLOROPLASTIC-RELATED"/>
    <property type="match status" value="1"/>
</dbReference>
<gene>
    <name evidence="9" type="ORF">CDCA_CDCA11G3303</name>
</gene>
<dbReference type="Pfam" id="PF00696">
    <property type="entry name" value="AA_kinase"/>
    <property type="match status" value="1"/>
</dbReference>
<evidence type="ECO:0000256" key="3">
    <source>
        <dbReference type="ARBA" id="ARBA00012697"/>
    </source>
</evidence>
<dbReference type="InterPro" id="IPR010167">
    <property type="entry name" value="NH2A_AcTrfase"/>
</dbReference>
<feature type="domain" description="N-acetyltransferase" evidence="8">
    <location>
        <begin position="509"/>
        <end position="656"/>
    </location>
</feature>
<name>A0AAV9IYU5_CYACA</name>
<dbReference type="InterPro" id="IPR000182">
    <property type="entry name" value="GNAT_dom"/>
</dbReference>
<dbReference type="AlphaFoldDB" id="A0AAV9IYU5"/>
<dbReference type="NCBIfam" id="NF003641">
    <property type="entry name" value="PRK05279.1"/>
    <property type="match status" value="1"/>
</dbReference>
<keyword evidence="10" id="KW-1185">Reference proteome</keyword>
<feature type="region of interest" description="Disordered" evidence="7">
    <location>
        <begin position="1"/>
        <end position="46"/>
    </location>
</feature>
<evidence type="ECO:0000256" key="6">
    <source>
        <dbReference type="ARBA" id="ARBA00048372"/>
    </source>
</evidence>
<dbReference type="PANTHER" id="PTHR30602">
    <property type="entry name" value="AMINO-ACID ACETYLTRANSFERASE"/>
    <property type="match status" value="1"/>
</dbReference>
<dbReference type="CDD" id="cd04301">
    <property type="entry name" value="NAT_SF"/>
    <property type="match status" value="1"/>
</dbReference>
<dbReference type="GO" id="GO:0005737">
    <property type="term" value="C:cytoplasm"/>
    <property type="evidence" value="ECO:0007669"/>
    <property type="project" value="InterPro"/>
</dbReference>
<dbReference type="EC" id="2.3.1.1" evidence="3"/>
<dbReference type="Pfam" id="PF00583">
    <property type="entry name" value="Acetyltransf_1"/>
    <property type="match status" value="1"/>
</dbReference>
<comment type="caution">
    <text evidence="9">The sequence shown here is derived from an EMBL/GenBank/DDBJ whole genome shotgun (WGS) entry which is preliminary data.</text>
</comment>
<evidence type="ECO:0000313" key="9">
    <source>
        <dbReference type="EMBL" id="KAK4537278.1"/>
    </source>
</evidence>
<dbReference type="Gene3D" id="3.40.1160.10">
    <property type="entry name" value="Acetylglutamate kinase-like"/>
    <property type="match status" value="1"/>
</dbReference>
<comment type="similarity">
    <text evidence="2">Belongs to the acetyltransferase family. ArgA subfamily.</text>
</comment>
<dbReference type="HAMAP" id="MF_01105">
    <property type="entry name" value="N_acetyl_glu_synth"/>
    <property type="match status" value="1"/>
</dbReference>
<dbReference type="SUPFAM" id="SSF53633">
    <property type="entry name" value="Carbamate kinase-like"/>
    <property type="match status" value="1"/>
</dbReference>
<evidence type="ECO:0000256" key="1">
    <source>
        <dbReference type="ARBA" id="ARBA00004925"/>
    </source>
</evidence>
<dbReference type="InterPro" id="IPR036393">
    <property type="entry name" value="AceGlu_kinase-like_sf"/>
</dbReference>
<comment type="catalytic activity">
    <reaction evidence="6">
        <text>L-glutamate + acetyl-CoA = N-acetyl-L-glutamate + CoA + H(+)</text>
        <dbReference type="Rhea" id="RHEA:24292"/>
        <dbReference type="ChEBI" id="CHEBI:15378"/>
        <dbReference type="ChEBI" id="CHEBI:29985"/>
        <dbReference type="ChEBI" id="CHEBI:44337"/>
        <dbReference type="ChEBI" id="CHEBI:57287"/>
        <dbReference type="ChEBI" id="CHEBI:57288"/>
        <dbReference type="EC" id="2.3.1.1"/>
    </reaction>
</comment>
<reference evidence="9 10" key="1">
    <citation type="submission" date="2022-07" db="EMBL/GenBank/DDBJ databases">
        <title>Genome-wide signatures of adaptation to extreme environments.</title>
        <authorList>
            <person name="Cho C.H."/>
            <person name="Yoon H.S."/>
        </authorList>
    </citation>
    <scope>NUCLEOTIDE SEQUENCE [LARGE SCALE GENOMIC DNA]</scope>
    <source>
        <strain evidence="9 10">DBV 063 E5</strain>
    </source>
</reference>
<evidence type="ECO:0000259" key="8">
    <source>
        <dbReference type="PROSITE" id="PS51186"/>
    </source>
</evidence>
<dbReference type="Gene3D" id="3.40.630.30">
    <property type="match status" value="1"/>
</dbReference>
<evidence type="ECO:0000256" key="4">
    <source>
        <dbReference type="ARBA" id="ARBA00022679"/>
    </source>
</evidence>
<dbReference type="GO" id="GO:0004042">
    <property type="term" value="F:L-glutamate N-acetyltransferase activity"/>
    <property type="evidence" value="ECO:0007669"/>
    <property type="project" value="InterPro"/>
</dbReference>
<keyword evidence="5" id="KW-0012">Acyltransferase</keyword>
<keyword evidence="4" id="KW-0808">Transferase</keyword>
<accession>A0AAV9IYU5</accession>
<feature type="compositionally biased region" description="Gly residues" evidence="7">
    <location>
        <begin position="10"/>
        <end position="21"/>
    </location>
</feature>
<dbReference type="PROSITE" id="PS51186">
    <property type="entry name" value="GNAT"/>
    <property type="match status" value="1"/>
</dbReference>
<evidence type="ECO:0000256" key="5">
    <source>
        <dbReference type="ARBA" id="ARBA00023315"/>
    </source>
</evidence>
<dbReference type="GO" id="GO:0006526">
    <property type="term" value="P:L-arginine biosynthetic process"/>
    <property type="evidence" value="ECO:0007669"/>
    <property type="project" value="InterPro"/>
</dbReference>
<dbReference type="SUPFAM" id="SSF55729">
    <property type="entry name" value="Acyl-CoA N-acyltransferases (Nat)"/>
    <property type="match status" value="1"/>
</dbReference>
<protein>
    <recommendedName>
        <fullName evidence="3">amino-acid N-acetyltransferase</fullName>
        <ecNumber evidence="3">2.3.1.1</ecNumber>
    </recommendedName>
</protein>
<comment type="pathway">
    <text evidence="1">Amino-acid biosynthesis; L-arginine biosynthesis; N(2)-acetyl-L-ornithine from L-glutamate: step 1/4.</text>
</comment>
<proteinExistence type="inferred from homology"/>
<evidence type="ECO:0000256" key="2">
    <source>
        <dbReference type="ARBA" id="ARBA00009145"/>
    </source>
</evidence>
<dbReference type="Proteomes" id="UP001301350">
    <property type="component" value="Unassembled WGS sequence"/>
</dbReference>
<evidence type="ECO:0000256" key="7">
    <source>
        <dbReference type="SAM" id="MobiDB-lite"/>
    </source>
</evidence>
<sequence>MGRTPVVGVRRGGVGFVGGCSSGAQRSGTRSRREEQRHSSGNRRSASCYPYIPVRGRRAWFRWQASAREDGEGQPGLDAHSTRPPLNMGSEVTNAMPVIMLDKGGGDTLTTSSAAVGENGNSALLLSTDLPREEAMMYESPILNFSSAHLSWVTAEEADAKYLSVRRRHAQQQQMKQDAVAAAPAAAPAASPSAGNGSVYLRAASTFVDFFRNCSPYIHYHRGKTFVIHVPGQLLLHRPMFDAFMQDVALVKNLGVRVVLVGGSRPQIDRNLRRSSIQPVFAGGLRISTPQVMEAVLQASGHVRFEMESALQRRPSNSVSLRTPNVVSGNFFTAQPIGVVDGVDFGYTGRVRKVDVHKIGRRLDEGDIVVLSNIGFAPSGALFNCQSEEVASSCAAQLKADKLIFMTEGEMLVDLQSDTVMHNVPLAAATEFLRLQKARNERALHDPQAAVQSPPPPPLFYMYLMESVKALKANVIRAHLINMHFSGAILTELFTRDGLGLMISRDIYEGIRSAKISDVSGVLELIQPLVDEGVLVARSRETLESEIDHFVVVVRDGMVTACAALVPYDDDRVAEIGCFVVSPQYRGRGKGDAMLGFLERRSLSRGIQRLFILSVRAFHWFLERGFREGTVDDLPATKRAHYNYSRNSKIYIKDLTSQRAVDEEELLRGL</sequence>
<organism evidence="9 10">
    <name type="scientific">Cyanidium caldarium</name>
    <name type="common">Red alga</name>
    <dbReference type="NCBI Taxonomy" id="2771"/>
    <lineage>
        <taxon>Eukaryota</taxon>
        <taxon>Rhodophyta</taxon>
        <taxon>Bangiophyceae</taxon>
        <taxon>Cyanidiales</taxon>
        <taxon>Cyanidiaceae</taxon>
        <taxon>Cyanidium</taxon>
    </lineage>
</organism>
<dbReference type="InterPro" id="IPR016181">
    <property type="entry name" value="Acyl_CoA_acyltransferase"/>
</dbReference>
<dbReference type="EMBL" id="JANCYW010000011">
    <property type="protein sequence ID" value="KAK4537278.1"/>
    <property type="molecule type" value="Genomic_DNA"/>
</dbReference>